<dbReference type="EMBL" id="SDHZ01000001">
    <property type="protein sequence ID" value="RXK87463.1"/>
    <property type="molecule type" value="Genomic_DNA"/>
</dbReference>
<dbReference type="InterPro" id="IPR017871">
    <property type="entry name" value="ABC_transporter-like_CS"/>
</dbReference>
<dbReference type="CDD" id="cd18547">
    <property type="entry name" value="ABC_6TM_Tm288_like"/>
    <property type="match status" value="1"/>
</dbReference>
<evidence type="ECO:0000256" key="8">
    <source>
        <dbReference type="SAM" id="Phobius"/>
    </source>
</evidence>
<feature type="domain" description="ABC transmembrane type-1" evidence="10">
    <location>
        <begin position="9"/>
        <end position="350"/>
    </location>
</feature>
<evidence type="ECO:0000256" key="2">
    <source>
        <dbReference type="ARBA" id="ARBA00022448"/>
    </source>
</evidence>
<organism evidence="11 12">
    <name type="scientific">Filimonas effusa</name>
    <dbReference type="NCBI Taxonomy" id="2508721"/>
    <lineage>
        <taxon>Bacteria</taxon>
        <taxon>Pseudomonadati</taxon>
        <taxon>Bacteroidota</taxon>
        <taxon>Chitinophagia</taxon>
        <taxon>Chitinophagales</taxon>
        <taxon>Chitinophagaceae</taxon>
        <taxon>Filimonas</taxon>
    </lineage>
</organism>
<accession>A0A4Q1DFH5</accession>
<dbReference type="InterPro" id="IPR039421">
    <property type="entry name" value="Type_1_exporter"/>
</dbReference>
<dbReference type="PROSITE" id="PS50929">
    <property type="entry name" value="ABC_TM1F"/>
    <property type="match status" value="1"/>
</dbReference>
<gene>
    <name evidence="11" type="ORF">ESB13_08375</name>
</gene>
<keyword evidence="7 8" id="KW-0472">Membrane</keyword>
<dbReference type="Gene3D" id="1.20.1560.10">
    <property type="entry name" value="ABC transporter type 1, transmembrane domain"/>
    <property type="match status" value="1"/>
</dbReference>
<evidence type="ECO:0000256" key="7">
    <source>
        <dbReference type="ARBA" id="ARBA00023136"/>
    </source>
</evidence>
<dbReference type="InterPro" id="IPR003593">
    <property type="entry name" value="AAA+_ATPase"/>
</dbReference>
<dbReference type="InterPro" id="IPR003439">
    <property type="entry name" value="ABC_transporter-like_ATP-bd"/>
</dbReference>
<evidence type="ECO:0000256" key="3">
    <source>
        <dbReference type="ARBA" id="ARBA00022692"/>
    </source>
</evidence>
<evidence type="ECO:0000259" key="10">
    <source>
        <dbReference type="PROSITE" id="PS50929"/>
    </source>
</evidence>
<dbReference type="CDD" id="cd03254">
    <property type="entry name" value="ABCC_Glucan_exporter_like"/>
    <property type="match status" value="1"/>
</dbReference>
<feature type="transmembrane region" description="Helical" evidence="8">
    <location>
        <begin position="209"/>
        <end position="226"/>
    </location>
</feature>
<dbReference type="OrthoDB" id="9760358at2"/>
<dbReference type="Pfam" id="PF00005">
    <property type="entry name" value="ABC_tran"/>
    <property type="match status" value="1"/>
</dbReference>
<dbReference type="PANTHER" id="PTHR43394">
    <property type="entry name" value="ATP-DEPENDENT PERMEASE MDL1, MITOCHONDRIAL"/>
    <property type="match status" value="1"/>
</dbReference>
<sequence>MKPYRATIIVVVVIAIASTAFTIVSPRILGNVTNNIFTGYVNRKFYDEVMSHLPAGTQLPPGTTAGAMIDKLPAGMIGNIPAAQRDTLRGLDLSRRPGIDYGAISEMILLLVGLYLISALFSFIQGRIMAGISEKVSFHLRRDIAEKINRLPLRYFDSRTHGEILSRVTNDVDTISQTLNQSLMQLVSAVTMLIGILVMMFTISWQMTIVALIVLPVSIRLIRLVVKRSQAHFVAQQVSLGKINSHVEEMFSGHNVIKAFNGEKHSIAKFKDINGGLYGSAWRAQFFSGLLMPVMNFVGNLGYVGVAVLGGWLAIRGKIRIGDIQAFIQYMNQFTQPITQAANTANVLQSTAAAAERVFEFLSEKEETAEEAIPAKIADVKGAVTFDNVVFGYTPDKTIIKGFTTQVNPGQKVAIVGPTGAGKTTIVNLLMRFYDVDSGAITIDGVNIRNMKRSGLRALFGMVLQDAWLFTGSIEENIAYGKNGATHTEVLAAAEAAHADHFIRALPGGYQMQLNEEADNISQGEKQLLTIARAMLADAPMLILDEATSSVDTRTELLIQQAMDKLMQGRTSFVIAHRLSTIKNADLILVMQDGNIVEQGKHDELLSRNGEYAALYNSQFAGAAV</sequence>
<feature type="domain" description="ABC transporter" evidence="9">
    <location>
        <begin position="384"/>
        <end position="618"/>
    </location>
</feature>
<dbReference type="GO" id="GO:0005524">
    <property type="term" value="F:ATP binding"/>
    <property type="evidence" value="ECO:0007669"/>
    <property type="project" value="UniProtKB-KW"/>
</dbReference>
<keyword evidence="4" id="KW-0547">Nucleotide-binding</keyword>
<proteinExistence type="predicted"/>
<dbReference type="GO" id="GO:0016887">
    <property type="term" value="F:ATP hydrolysis activity"/>
    <property type="evidence" value="ECO:0007669"/>
    <property type="project" value="InterPro"/>
</dbReference>
<dbReference type="PANTHER" id="PTHR43394:SF1">
    <property type="entry name" value="ATP-BINDING CASSETTE SUB-FAMILY B MEMBER 10, MITOCHONDRIAL"/>
    <property type="match status" value="1"/>
</dbReference>
<feature type="transmembrane region" description="Helical" evidence="8">
    <location>
        <begin position="101"/>
        <end position="124"/>
    </location>
</feature>
<dbReference type="SUPFAM" id="SSF52540">
    <property type="entry name" value="P-loop containing nucleoside triphosphate hydrolases"/>
    <property type="match status" value="1"/>
</dbReference>
<comment type="caution">
    <text evidence="11">The sequence shown here is derived from an EMBL/GenBank/DDBJ whole genome shotgun (WGS) entry which is preliminary data.</text>
</comment>
<dbReference type="PROSITE" id="PS50893">
    <property type="entry name" value="ABC_TRANSPORTER_2"/>
    <property type="match status" value="1"/>
</dbReference>
<name>A0A4Q1DFH5_9BACT</name>
<dbReference type="Proteomes" id="UP000290545">
    <property type="component" value="Unassembled WGS sequence"/>
</dbReference>
<evidence type="ECO:0000313" key="12">
    <source>
        <dbReference type="Proteomes" id="UP000290545"/>
    </source>
</evidence>
<evidence type="ECO:0000256" key="1">
    <source>
        <dbReference type="ARBA" id="ARBA00004651"/>
    </source>
</evidence>
<dbReference type="SUPFAM" id="SSF90123">
    <property type="entry name" value="ABC transporter transmembrane region"/>
    <property type="match status" value="1"/>
</dbReference>
<keyword evidence="3 8" id="KW-0812">Transmembrane</keyword>
<dbReference type="GO" id="GO:0015421">
    <property type="term" value="F:ABC-type oligopeptide transporter activity"/>
    <property type="evidence" value="ECO:0007669"/>
    <property type="project" value="TreeGrafter"/>
</dbReference>
<dbReference type="Pfam" id="PF00664">
    <property type="entry name" value="ABC_membrane"/>
    <property type="match status" value="1"/>
</dbReference>
<feature type="transmembrane region" description="Helical" evidence="8">
    <location>
        <begin position="290"/>
        <end position="315"/>
    </location>
</feature>
<evidence type="ECO:0000313" key="11">
    <source>
        <dbReference type="EMBL" id="RXK87463.1"/>
    </source>
</evidence>
<dbReference type="GO" id="GO:0005886">
    <property type="term" value="C:plasma membrane"/>
    <property type="evidence" value="ECO:0007669"/>
    <property type="project" value="UniProtKB-SubCell"/>
</dbReference>
<dbReference type="InterPro" id="IPR011527">
    <property type="entry name" value="ABC1_TM_dom"/>
</dbReference>
<protein>
    <submittedName>
        <fullName evidence="11">ABC transporter ATP-binding protein</fullName>
    </submittedName>
</protein>
<dbReference type="PROSITE" id="PS00211">
    <property type="entry name" value="ABC_TRANSPORTER_1"/>
    <property type="match status" value="1"/>
</dbReference>
<reference evidence="11 12" key="1">
    <citation type="submission" date="2019-01" db="EMBL/GenBank/DDBJ databases">
        <title>Filimonas sp. strain TTM-71.</title>
        <authorList>
            <person name="Chen W.-M."/>
        </authorList>
    </citation>
    <scope>NUCLEOTIDE SEQUENCE [LARGE SCALE GENOMIC DNA]</scope>
    <source>
        <strain evidence="11 12">TTM-71</strain>
    </source>
</reference>
<dbReference type="FunFam" id="3.40.50.300:FF:000287">
    <property type="entry name" value="Multidrug ABC transporter ATP-binding protein"/>
    <property type="match status" value="1"/>
</dbReference>
<keyword evidence="2" id="KW-0813">Transport</keyword>
<dbReference type="InterPro" id="IPR036640">
    <property type="entry name" value="ABC1_TM_sf"/>
</dbReference>
<keyword evidence="12" id="KW-1185">Reference proteome</keyword>
<comment type="subcellular location">
    <subcellularLocation>
        <location evidence="1">Cell membrane</location>
        <topology evidence="1">Multi-pass membrane protein</topology>
    </subcellularLocation>
</comment>
<feature type="transmembrane region" description="Helical" evidence="8">
    <location>
        <begin position="183"/>
        <end position="203"/>
    </location>
</feature>
<dbReference type="AlphaFoldDB" id="A0A4Q1DFH5"/>
<keyword evidence="5 11" id="KW-0067">ATP-binding</keyword>
<evidence type="ECO:0000259" key="9">
    <source>
        <dbReference type="PROSITE" id="PS50893"/>
    </source>
</evidence>
<dbReference type="SMART" id="SM00382">
    <property type="entry name" value="AAA"/>
    <property type="match status" value="1"/>
</dbReference>
<dbReference type="Gene3D" id="3.40.50.300">
    <property type="entry name" value="P-loop containing nucleotide triphosphate hydrolases"/>
    <property type="match status" value="1"/>
</dbReference>
<evidence type="ECO:0000256" key="4">
    <source>
        <dbReference type="ARBA" id="ARBA00022741"/>
    </source>
</evidence>
<dbReference type="InterPro" id="IPR027417">
    <property type="entry name" value="P-loop_NTPase"/>
</dbReference>
<evidence type="ECO:0000256" key="5">
    <source>
        <dbReference type="ARBA" id="ARBA00022840"/>
    </source>
</evidence>
<keyword evidence="6 8" id="KW-1133">Transmembrane helix</keyword>
<evidence type="ECO:0000256" key="6">
    <source>
        <dbReference type="ARBA" id="ARBA00022989"/>
    </source>
</evidence>